<dbReference type="InterPro" id="IPR004143">
    <property type="entry name" value="BPL_LPL_catalytic"/>
</dbReference>
<evidence type="ECO:0000313" key="6">
    <source>
        <dbReference type="EMBL" id="GCC51428.1"/>
    </source>
</evidence>
<feature type="domain" description="BPL/LPL catalytic" evidence="5">
    <location>
        <begin position="1"/>
        <end position="188"/>
    </location>
</feature>
<evidence type="ECO:0000256" key="3">
    <source>
        <dbReference type="ARBA" id="ARBA00024227"/>
    </source>
</evidence>
<dbReference type="NCBIfam" id="TIGR00121">
    <property type="entry name" value="birA_ligase"/>
    <property type="match status" value="1"/>
</dbReference>
<evidence type="ECO:0000256" key="2">
    <source>
        <dbReference type="ARBA" id="ARBA00023267"/>
    </source>
</evidence>
<dbReference type="OrthoDB" id="9807064at2"/>
<dbReference type="Pfam" id="PF03099">
    <property type="entry name" value="BPL_LplA_LipB"/>
    <property type="match status" value="1"/>
</dbReference>
<keyword evidence="1 6" id="KW-0436">Ligase</keyword>
<evidence type="ECO:0000256" key="4">
    <source>
        <dbReference type="ARBA" id="ARBA00047846"/>
    </source>
</evidence>
<comment type="catalytic activity">
    <reaction evidence="4">
        <text>biotin + L-lysyl-[protein] + ATP = N(6)-biotinyl-L-lysyl-[protein] + AMP + diphosphate + H(+)</text>
        <dbReference type="Rhea" id="RHEA:11756"/>
        <dbReference type="Rhea" id="RHEA-COMP:9752"/>
        <dbReference type="Rhea" id="RHEA-COMP:10505"/>
        <dbReference type="ChEBI" id="CHEBI:15378"/>
        <dbReference type="ChEBI" id="CHEBI:29969"/>
        <dbReference type="ChEBI" id="CHEBI:30616"/>
        <dbReference type="ChEBI" id="CHEBI:33019"/>
        <dbReference type="ChEBI" id="CHEBI:57586"/>
        <dbReference type="ChEBI" id="CHEBI:83144"/>
        <dbReference type="ChEBI" id="CHEBI:456215"/>
        <dbReference type="EC" id="6.3.4.15"/>
    </reaction>
</comment>
<dbReference type="InterPro" id="IPR045864">
    <property type="entry name" value="aa-tRNA-synth_II/BPL/LPL"/>
</dbReference>
<reference evidence="6 7" key="1">
    <citation type="submission" date="2018-11" db="EMBL/GenBank/DDBJ databases">
        <title>Chryseotalea sanarue gen. nov., sp., nov., a member of the family Cytophagaceae, isolated from a brackish lake in Hamamatsu Japan.</title>
        <authorList>
            <person name="Maejima Y."/>
            <person name="Iino T."/>
            <person name="Muraguchi Y."/>
            <person name="Fukuda K."/>
            <person name="Ohkuma M."/>
            <person name="Moriuchi R."/>
            <person name="Dohra H."/>
            <person name="Kimbara K."/>
            <person name="Shintani M."/>
        </authorList>
    </citation>
    <scope>NUCLEOTIDE SEQUENCE [LARGE SCALE GENOMIC DNA]</scope>
    <source>
        <strain evidence="6 7">Ys</strain>
    </source>
</reference>
<accession>A0A401U951</accession>
<keyword evidence="2" id="KW-0092">Biotin</keyword>
<dbReference type="RefSeq" id="WP_160118615.1">
    <property type="nucleotide sequence ID" value="NZ_BHXQ01000003.1"/>
</dbReference>
<evidence type="ECO:0000259" key="5">
    <source>
        <dbReference type="PROSITE" id="PS51733"/>
    </source>
</evidence>
<evidence type="ECO:0000313" key="7">
    <source>
        <dbReference type="Proteomes" id="UP000288227"/>
    </source>
</evidence>
<dbReference type="AlphaFoldDB" id="A0A401U951"/>
<name>A0A401U951_9BACT</name>
<dbReference type="InterPro" id="IPR003142">
    <property type="entry name" value="BPL_C"/>
</dbReference>
<dbReference type="Gene3D" id="3.30.930.10">
    <property type="entry name" value="Bira Bifunctional Protein, Domain 2"/>
    <property type="match status" value="1"/>
</dbReference>
<dbReference type="PANTHER" id="PTHR12835:SF5">
    <property type="entry name" value="BIOTIN--PROTEIN LIGASE"/>
    <property type="match status" value="1"/>
</dbReference>
<dbReference type="Proteomes" id="UP000288227">
    <property type="component" value="Unassembled WGS sequence"/>
</dbReference>
<keyword evidence="7" id="KW-1185">Reference proteome</keyword>
<dbReference type="EC" id="6.3.4.15" evidence="3"/>
<organism evidence="6 7">
    <name type="scientific">Chryseotalea sanaruensis</name>
    <dbReference type="NCBI Taxonomy" id="2482724"/>
    <lineage>
        <taxon>Bacteria</taxon>
        <taxon>Pseudomonadati</taxon>
        <taxon>Bacteroidota</taxon>
        <taxon>Cytophagia</taxon>
        <taxon>Cytophagales</taxon>
        <taxon>Chryseotaleaceae</taxon>
        <taxon>Chryseotalea</taxon>
    </lineage>
</organism>
<dbReference type="Gene3D" id="2.30.30.100">
    <property type="match status" value="1"/>
</dbReference>
<dbReference type="PROSITE" id="PS51733">
    <property type="entry name" value="BPL_LPL_CATALYTIC"/>
    <property type="match status" value="1"/>
</dbReference>
<dbReference type="InterPro" id="IPR004408">
    <property type="entry name" value="Biotin_CoA_COase_ligase"/>
</dbReference>
<protein>
    <recommendedName>
        <fullName evidence="3">biotin--[biotin carboxyl-carrier protein] ligase</fullName>
        <ecNumber evidence="3">6.3.4.15</ecNumber>
    </recommendedName>
</protein>
<dbReference type="SUPFAM" id="SSF55681">
    <property type="entry name" value="Class II aaRS and biotin synthetases"/>
    <property type="match status" value="1"/>
</dbReference>
<dbReference type="CDD" id="cd16442">
    <property type="entry name" value="BPL"/>
    <property type="match status" value="1"/>
</dbReference>
<sequence>MYKTVENTLFIGKKIVFVPTCTSTNDLAIKLLQQPAAVEGTIVVTDSQTAGRGQRGNQWQTEPGQNLTLSIILKPVFLAIKDQFYLTMVTALATYDFLKTQSPIPAQIKWPNDILIGGKKMGGILIENQLQGDSISSAVIGIGLNINQKDFVFHTATSLSLVAQHDFTLQEIFALLLSHIESRYLMLRNGHHDTLKRDYLQNLFQLNESANYLHNDQQFTGIIRGIDAWGKLIIETEQGMESFDLKEVSFL</sequence>
<dbReference type="PANTHER" id="PTHR12835">
    <property type="entry name" value="BIOTIN PROTEIN LIGASE"/>
    <property type="match status" value="1"/>
</dbReference>
<evidence type="ECO:0000256" key="1">
    <source>
        <dbReference type="ARBA" id="ARBA00022598"/>
    </source>
</evidence>
<proteinExistence type="predicted"/>
<dbReference type="EMBL" id="BHXQ01000003">
    <property type="protein sequence ID" value="GCC51428.1"/>
    <property type="molecule type" value="Genomic_DNA"/>
</dbReference>
<dbReference type="GO" id="GO:0005737">
    <property type="term" value="C:cytoplasm"/>
    <property type="evidence" value="ECO:0007669"/>
    <property type="project" value="TreeGrafter"/>
</dbReference>
<dbReference type="Pfam" id="PF02237">
    <property type="entry name" value="BPL_C"/>
    <property type="match status" value="1"/>
</dbReference>
<dbReference type="GO" id="GO:0004077">
    <property type="term" value="F:biotin--[biotin carboxyl-carrier protein] ligase activity"/>
    <property type="evidence" value="ECO:0007669"/>
    <property type="project" value="UniProtKB-EC"/>
</dbReference>
<gene>
    <name evidence="6" type="ORF">SanaruYs_16530</name>
</gene>
<comment type="caution">
    <text evidence="6">The sequence shown here is derived from an EMBL/GenBank/DDBJ whole genome shotgun (WGS) entry which is preliminary data.</text>
</comment>